<keyword evidence="1" id="KW-1133">Transmembrane helix</keyword>
<organism evidence="2 3">
    <name type="scientific">Streptacidiphilus jeojiensis</name>
    <dbReference type="NCBI Taxonomy" id="3229225"/>
    <lineage>
        <taxon>Bacteria</taxon>
        <taxon>Bacillati</taxon>
        <taxon>Actinomycetota</taxon>
        <taxon>Actinomycetes</taxon>
        <taxon>Kitasatosporales</taxon>
        <taxon>Streptomycetaceae</taxon>
        <taxon>Streptacidiphilus</taxon>
    </lineage>
</organism>
<accession>A0ABV6XQC3</accession>
<gene>
    <name evidence="2" type="ORF">ABUW04_19060</name>
</gene>
<keyword evidence="1" id="KW-0472">Membrane</keyword>
<dbReference type="Proteomes" id="UP001592581">
    <property type="component" value="Unassembled WGS sequence"/>
</dbReference>
<comment type="caution">
    <text evidence="2">The sequence shown here is derived from an EMBL/GenBank/DDBJ whole genome shotgun (WGS) entry which is preliminary data.</text>
</comment>
<evidence type="ECO:0000313" key="3">
    <source>
        <dbReference type="Proteomes" id="UP001592581"/>
    </source>
</evidence>
<sequence>MIVLIAIALLWGGSMGMTRRCGAYDRATRARCRNPAKGYFKRCSQHTARVAVGSDLVAVVLVVAAVVVAINTVHR</sequence>
<protein>
    <submittedName>
        <fullName evidence="2">Uncharacterized protein</fullName>
    </submittedName>
</protein>
<name>A0ABV6XQC3_9ACTN</name>
<reference evidence="2 3" key="1">
    <citation type="submission" date="2024-06" db="EMBL/GenBank/DDBJ databases">
        <authorList>
            <person name="Lee S.D."/>
        </authorList>
    </citation>
    <scope>NUCLEOTIDE SEQUENCE [LARGE SCALE GENOMIC DNA]</scope>
    <source>
        <strain evidence="2 3">N1-10</strain>
    </source>
</reference>
<evidence type="ECO:0000256" key="1">
    <source>
        <dbReference type="SAM" id="Phobius"/>
    </source>
</evidence>
<feature type="transmembrane region" description="Helical" evidence="1">
    <location>
        <begin position="47"/>
        <end position="70"/>
    </location>
</feature>
<dbReference type="EMBL" id="JBEUKS010000006">
    <property type="protein sequence ID" value="MFC1440357.1"/>
    <property type="molecule type" value="Genomic_DNA"/>
</dbReference>
<proteinExistence type="predicted"/>
<keyword evidence="1" id="KW-0812">Transmembrane</keyword>
<keyword evidence="3" id="KW-1185">Reference proteome</keyword>
<dbReference type="RefSeq" id="WP_380565865.1">
    <property type="nucleotide sequence ID" value="NZ_JBEUKS010000006.1"/>
</dbReference>
<evidence type="ECO:0000313" key="2">
    <source>
        <dbReference type="EMBL" id="MFC1440357.1"/>
    </source>
</evidence>